<dbReference type="InterPro" id="IPR020578">
    <property type="entry name" value="Aminotrans_V_PyrdxlP_BS"/>
</dbReference>
<dbReference type="AlphaFoldDB" id="A0A433Y4G6"/>
<evidence type="ECO:0000256" key="9">
    <source>
        <dbReference type="RuleBase" id="RU004504"/>
    </source>
</evidence>
<reference evidence="11 12" key="1">
    <citation type="submission" date="2018-12" db="EMBL/GenBank/DDBJ databases">
        <authorList>
            <person name="Sun L."/>
            <person name="Chen Z."/>
        </authorList>
    </citation>
    <scope>NUCLEOTIDE SEQUENCE [LARGE SCALE GENOMIC DNA]</scope>
    <source>
        <strain evidence="11 12">DSM 15890</strain>
    </source>
</reference>
<evidence type="ECO:0000256" key="5">
    <source>
        <dbReference type="ARBA" id="ARBA00022898"/>
    </source>
</evidence>
<dbReference type="Proteomes" id="UP000279446">
    <property type="component" value="Unassembled WGS sequence"/>
</dbReference>
<dbReference type="InterPro" id="IPR015422">
    <property type="entry name" value="PyrdxlP-dep_Trfase_small"/>
</dbReference>
<keyword evidence="3 11" id="KW-0032">Aminotransferase</keyword>
<dbReference type="GO" id="GO:0008453">
    <property type="term" value="F:alanine-glyoxylate transaminase activity"/>
    <property type="evidence" value="ECO:0007669"/>
    <property type="project" value="TreeGrafter"/>
</dbReference>
<proteinExistence type="inferred from homology"/>
<dbReference type="RefSeq" id="WP_127193954.1">
    <property type="nucleotide sequence ID" value="NZ_RZNY01000021.1"/>
</dbReference>
<dbReference type="GO" id="GO:0019265">
    <property type="term" value="P:glycine biosynthetic process, by transamination of glyoxylate"/>
    <property type="evidence" value="ECO:0007669"/>
    <property type="project" value="TreeGrafter"/>
</dbReference>
<dbReference type="GO" id="GO:0004760">
    <property type="term" value="F:L-serine-pyruvate transaminase activity"/>
    <property type="evidence" value="ECO:0007669"/>
    <property type="project" value="TreeGrafter"/>
</dbReference>
<evidence type="ECO:0000259" key="10">
    <source>
        <dbReference type="Pfam" id="PF00266"/>
    </source>
</evidence>
<dbReference type="InterPro" id="IPR000192">
    <property type="entry name" value="Aminotrans_V_dom"/>
</dbReference>
<dbReference type="PROSITE" id="PS00595">
    <property type="entry name" value="AA_TRANSFER_CLASS_5"/>
    <property type="match status" value="1"/>
</dbReference>
<evidence type="ECO:0000256" key="3">
    <source>
        <dbReference type="ARBA" id="ARBA00022576"/>
    </source>
</evidence>
<evidence type="ECO:0000256" key="4">
    <source>
        <dbReference type="ARBA" id="ARBA00022679"/>
    </source>
</evidence>
<accession>A0A433Y4G6</accession>
<evidence type="ECO:0000256" key="2">
    <source>
        <dbReference type="ARBA" id="ARBA00009236"/>
    </source>
</evidence>
<dbReference type="SUPFAM" id="SSF53383">
    <property type="entry name" value="PLP-dependent transferases"/>
    <property type="match status" value="1"/>
</dbReference>
<dbReference type="Gene3D" id="3.90.1150.10">
    <property type="entry name" value="Aspartate Aminotransferase, domain 1"/>
    <property type="match status" value="1"/>
</dbReference>
<feature type="binding site" evidence="6">
    <location>
        <position position="312"/>
    </location>
    <ligand>
        <name>substrate</name>
    </ligand>
</feature>
<dbReference type="EMBL" id="RZNY01000021">
    <property type="protein sequence ID" value="RUT43232.1"/>
    <property type="molecule type" value="Genomic_DNA"/>
</dbReference>
<dbReference type="Pfam" id="PF00266">
    <property type="entry name" value="Aminotran_5"/>
    <property type="match status" value="1"/>
</dbReference>
<comment type="caution">
    <text evidence="11">The sequence shown here is derived from an EMBL/GenBank/DDBJ whole genome shotgun (WGS) entry which is preliminary data.</text>
</comment>
<dbReference type="PANTHER" id="PTHR21152:SF24">
    <property type="entry name" value="ALANINE--GLYOXYLATE AMINOTRANSFERASE 1"/>
    <property type="match status" value="1"/>
</dbReference>
<keyword evidence="12" id="KW-1185">Reference proteome</keyword>
<dbReference type="PANTHER" id="PTHR21152">
    <property type="entry name" value="AMINOTRANSFERASE CLASS V"/>
    <property type="match status" value="1"/>
</dbReference>
<feature type="domain" description="Aminotransferase class V" evidence="10">
    <location>
        <begin position="75"/>
        <end position="264"/>
    </location>
</feature>
<keyword evidence="5 7" id="KW-0663">Pyridoxal phosphate</keyword>
<evidence type="ECO:0000256" key="6">
    <source>
        <dbReference type="PIRSR" id="PIRSR000524-1"/>
    </source>
</evidence>
<dbReference type="OrthoDB" id="389074at2"/>
<comment type="similarity">
    <text evidence="2 8">Belongs to the class-V pyridoxal-phosphate-dependent aminotransferase family.</text>
</comment>
<sequence length="357" mass="38053">MSQDNKGFRPLTLSEFDTLTHLLSKLLSTQQSPVIIPGEAILGIEAIAAGISAPGRKILNIVTGPYGDIFGKWLERGGAEVIEVKVPFDEVITVEVVTAAIERYNPCALSFVQGEAVTGGTNPTKEILDIARRSNLITVADSVSAIGGEPVLMDEWGIDFVAIGAQKALAGPNGISAVGISSRGWEFLASNEHAPRNSILSLLDLRCPHTSSAPLRVPANIPVLEARALIEALTLVEQEGLEVVNHRHQLASTTAIAGITALGLEPWQRKESGYSPLTTTVRIPQGDSNLRINEPIGIVAPGDGELYGKLLRINHFGANANQQSIEQAITTLAELVHQDPANAIAVQRSIWGNEDGR</sequence>
<name>A0A433Y4G6_9BACL</name>
<evidence type="ECO:0000256" key="7">
    <source>
        <dbReference type="PIRSR" id="PIRSR000524-50"/>
    </source>
</evidence>
<keyword evidence="4 11" id="KW-0808">Transferase</keyword>
<dbReference type="InterPro" id="IPR024169">
    <property type="entry name" value="SP_NH2Trfase/AEP_transaminase"/>
</dbReference>
<evidence type="ECO:0000256" key="1">
    <source>
        <dbReference type="ARBA" id="ARBA00001933"/>
    </source>
</evidence>
<dbReference type="PIRSF" id="PIRSF000524">
    <property type="entry name" value="SPT"/>
    <property type="match status" value="1"/>
</dbReference>
<feature type="modified residue" description="N6-(pyridoxal phosphate)lysine" evidence="7">
    <location>
        <position position="167"/>
    </location>
</feature>
<evidence type="ECO:0000313" key="12">
    <source>
        <dbReference type="Proteomes" id="UP000279446"/>
    </source>
</evidence>
<protein>
    <submittedName>
        <fullName evidence="11">Alanine--glyoxylate aminotransferase family protein</fullName>
    </submittedName>
</protein>
<evidence type="ECO:0000256" key="8">
    <source>
        <dbReference type="RuleBase" id="RU004075"/>
    </source>
</evidence>
<dbReference type="Gene3D" id="3.40.640.10">
    <property type="entry name" value="Type I PLP-dependent aspartate aminotransferase-like (Major domain)"/>
    <property type="match status" value="1"/>
</dbReference>
<organism evidence="11 12">
    <name type="scientific">Paenibacillus anaericanus</name>
    <dbReference type="NCBI Taxonomy" id="170367"/>
    <lineage>
        <taxon>Bacteria</taxon>
        <taxon>Bacillati</taxon>
        <taxon>Bacillota</taxon>
        <taxon>Bacilli</taxon>
        <taxon>Bacillales</taxon>
        <taxon>Paenibacillaceae</taxon>
        <taxon>Paenibacillus</taxon>
    </lineage>
</organism>
<comment type="cofactor">
    <cofactor evidence="1 7 9">
        <name>pyridoxal 5'-phosphate</name>
        <dbReference type="ChEBI" id="CHEBI:597326"/>
    </cofactor>
</comment>
<gene>
    <name evidence="11" type="ORF">EJP82_20670</name>
</gene>
<dbReference type="InterPro" id="IPR015421">
    <property type="entry name" value="PyrdxlP-dep_Trfase_major"/>
</dbReference>
<dbReference type="InterPro" id="IPR015424">
    <property type="entry name" value="PyrdxlP-dep_Trfase"/>
</dbReference>
<evidence type="ECO:0000313" key="11">
    <source>
        <dbReference type="EMBL" id="RUT43232.1"/>
    </source>
</evidence>